<reference evidence="7" key="1">
    <citation type="journal article" date="2019" name="Mol. Biol. Evol.">
        <title>Blast fungal genomes show frequent chromosomal changes, gene gains and losses, and effector gene turnover.</title>
        <authorList>
            <person name="Gomez Luciano L.B."/>
            <person name="Jason Tsai I."/>
            <person name="Chuma I."/>
            <person name="Tosa Y."/>
            <person name="Chen Y.H."/>
            <person name="Li J.Y."/>
            <person name="Li M.Y."/>
            <person name="Jade Lu M.Y."/>
            <person name="Nakayashiki H."/>
            <person name="Li W.H."/>
        </authorList>
    </citation>
    <scope>NUCLEOTIDE SEQUENCE</scope>
    <source>
        <strain evidence="7">NI907</strain>
    </source>
</reference>
<dbReference type="Pfam" id="PF00264">
    <property type="entry name" value="Tyrosinase"/>
    <property type="match status" value="1"/>
</dbReference>
<evidence type="ECO:0000256" key="2">
    <source>
        <dbReference type="ARBA" id="ARBA00023008"/>
    </source>
</evidence>
<proteinExistence type="predicted"/>
<evidence type="ECO:0000259" key="4">
    <source>
        <dbReference type="PROSITE" id="PS00497"/>
    </source>
</evidence>
<feature type="domain" description="Tyrosinase copper-binding" evidence="4">
    <location>
        <begin position="81"/>
        <end position="98"/>
    </location>
</feature>
<gene>
    <name evidence="7" type="ORF">PgNI_02818</name>
</gene>
<evidence type="ECO:0000313" key="7">
    <source>
        <dbReference type="RefSeq" id="XP_030985603.1"/>
    </source>
</evidence>
<dbReference type="KEGG" id="pgri:PgNI_02818"/>
<evidence type="ECO:0000259" key="5">
    <source>
        <dbReference type="PROSITE" id="PS00498"/>
    </source>
</evidence>
<keyword evidence="1" id="KW-0479">Metal-binding</keyword>
<dbReference type="PANTHER" id="PTHR11474:SF126">
    <property type="entry name" value="TYROSINASE-LIKE PROTEIN TYR-1-RELATED"/>
    <property type="match status" value="1"/>
</dbReference>
<feature type="domain" description="Tyrosinase copper-binding" evidence="5">
    <location>
        <begin position="231"/>
        <end position="242"/>
    </location>
</feature>
<keyword evidence="6" id="KW-1185">Reference proteome</keyword>
<dbReference type="GO" id="GO:0016491">
    <property type="term" value="F:oxidoreductase activity"/>
    <property type="evidence" value="ECO:0007669"/>
    <property type="project" value="InterPro"/>
</dbReference>
<dbReference type="Gene3D" id="1.10.1280.10">
    <property type="entry name" value="Di-copper center containing domain from catechol oxidase"/>
    <property type="match status" value="1"/>
</dbReference>
<sequence length="330" mass="36261">MVSKILSSVTAVLAVAQAASAACTNPIQRKAWTALTDAEKADFLQAEVCLMETPSKTGFAGARTRWDELQAMHVAQVQFIHVVGSFLPWHRYFMSVHEKLLRDECGYTGVLPYWDQQADLAAAPLNKSSIFDPETGFGSINMDANECVTDGPFVNITNNLNVDLSRKATPQCLTRKLSQTQFNMVSQSQVDLCMTYTTYVDFNNCLGNAVHTSGHYAVGGIMDDVSLSPADPLFFMHHTNLDRLFWEWQSKDLAKRLTDMGGNNVATASILVNAQPPSLPVSAFFPYFGDNGSNVTTLNHSLWSAGTLPNVTIGEVMDIKGDFVCAEYIH</sequence>
<dbReference type="AlphaFoldDB" id="A0A6P8BEE0"/>
<dbReference type="GO" id="GO:0046872">
    <property type="term" value="F:metal ion binding"/>
    <property type="evidence" value="ECO:0007669"/>
    <property type="project" value="UniProtKB-KW"/>
</dbReference>
<keyword evidence="2" id="KW-0186">Copper</keyword>
<dbReference type="InterPro" id="IPR050316">
    <property type="entry name" value="Tyrosinase/Hemocyanin"/>
</dbReference>
<keyword evidence="3" id="KW-0732">Signal</keyword>
<dbReference type="GeneID" id="41957786"/>
<evidence type="ECO:0000256" key="3">
    <source>
        <dbReference type="SAM" id="SignalP"/>
    </source>
</evidence>
<reference evidence="7" key="3">
    <citation type="submission" date="2025-08" db="UniProtKB">
        <authorList>
            <consortium name="RefSeq"/>
        </authorList>
    </citation>
    <scope>IDENTIFICATION</scope>
    <source>
        <strain evidence="7">NI907</strain>
    </source>
</reference>
<evidence type="ECO:0000256" key="1">
    <source>
        <dbReference type="ARBA" id="ARBA00022723"/>
    </source>
</evidence>
<dbReference type="PRINTS" id="PR00092">
    <property type="entry name" value="TYROSINASE"/>
</dbReference>
<protein>
    <recommendedName>
        <fullName evidence="4 5">Tyrosinase copper-binding domain-containing protein</fullName>
    </recommendedName>
</protein>
<dbReference type="Proteomes" id="UP000515153">
    <property type="component" value="Unplaced"/>
</dbReference>
<feature type="signal peptide" evidence="3">
    <location>
        <begin position="1"/>
        <end position="21"/>
    </location>
</feature>
<evidence type="ECO:0000313" key="6">
    <source>
        <dbReference type="Proteomes" id="UP000515153"/>
    </source>
</evidence>
<dbReference type="SUPFAM" id="SSF48056">
    <property type="entry name" value="Di-copper centre-containing domain"/>
    <property type="match status" value="1"/>
</dbReference>
<reference evidence="7" key="2">
    <citation type="submission" date="2019-10" db="EMBL/GenBank/DDBJ databases">
        <authorList>
            <consortium name="NCBI Genome Project"/>
        </authorList>
    </citation>
    <scope>NUCLEOTIDE SEQUENCE</scope>
    <source>
        <strain evidence="7">NI907</strain>
    </source>
</reference>
<dbReference type="PROSITE" id="PS51257">
    <property type="entry name" value="PROKAR_LIPOPROTEIN"/>
    <property type="match status" value="1"/>
</dbReference>
<organism evidence="6 7">
    <name type="scientific">Pyricularia grisea</name>
    <name type="common">Crabgrass-specific blast fungus</name>
    <name type="synonym">Magnaporthe grisea</name>
    <dbReference type="NCBI Taxonomy" id="148305"/>
    <lineage>
        <taxon>Eukaryota</taxon>
        <taxon>Fungi</taxon>
        <taxon>Dikarya</taxon>
        <taxon>Ascomycota</taxon>
        <taxon>Pezizomycotina</taxon>
        <taxon>Sordariomycetes</taxon>
        <taxon>Sordariomycetidae</taxon>
        <taxon>Magnaporthales</taxon>
        <taxon>Pyriculariaceae</taxon>
        <taxon>Pyricularia</taxon>
    </lineage>
</organism>
<dbReference type="InterPro" id="IPR008922">
    <property type="entry name" value="Di-copper_centre_dom_sf"/>
</dbReference>
<dbReference type="PROSITE" id="PS00498">
    <property type="entry name" value="TYROSINASE_2"/>
    <property type="match status" value="1"/>
</dbReference>
<accession>A0A6P8BEE0</accession>
<dbReference type="PANTHER" id="PTHR11474">
    <property type="entry name" value="TYROSINASE FAMILY MEMBER"/>
    <property type="match status" value="1"/>
</dbReference>
<dbReference type="RefSeq" id="XP_030985603.1">
    <property type="nucleotide sequence ID" value="XM_031122875.1"/>
</dbReference>
<name>A0A6P8BEE0_PYRGI</name>
<feature type="chain" id="PRO_5027739596" description="Tyrosinase copper-binding domain-containing protein" evidence="3">
    <location>
        <begin position="22"/>
        <end position="330"/>
    </location>
</feature>
<dbReference type="PROSITE" id="PS00497">
    <property type="entry name" value="TYROSINASE_1"/>
    <property type="match status" value="1"/>
</dbReference>
<dbReference type="InterPro" id="IPR002227">
    <property type="entry name" value="Tyrosinase_Cu-bd"/>
</dbReference>